<dbReference type="InterPro" id="IPR013842">
    <property type="entry name" value="LepA_CTD"/>
</dbReference>
<dbReference type="SMART" id="SM00838">
    <property type="entry name" value="EFG_C"/>
    <property type="match status" value="1"/>
</dbReference>
<evidence type="ECO:0000313" key="14">
    <source>
        <dbReference type="EMBL" id="EEP55420.1"/>
    </source>
</evidence>
<dbReference type="InterPro" id="IPR035654">
    <property type="entry name" value="LepA_IV"/>
</dbReference>
<dbReference type="Gene3D" id="3.30.70.240">
    <property type="match status" value="1"/>
</dbReference>
<dbReference type="PROSITE" id="PS00301">
    <property type="entry name" value="G_TR_1"/>
    <property type="match status" value="1"/>
</dbReference>
<evidence type="ECO:0000256" key="10">
    <source>
        <dbReference type="ARBA" id="ARBA00061052"/>
    </source>
</evidence>
<comment type="function">
    <text evidence="9 12">Required for accurate and efficient protein synthesis under certain stress conditions. May act as a fidelity factor of the translation reaction, by catalyzing a one-codon backward translocation of tRNAs on improperly translocated ribosomes. Back-translocation proceeds from a post-translocation (POST) complex to a pre-translocation (PRE) complex, thus giving elongation factor G a second chance to translocate the tRNAs correctly. Binds to ribosomes in a GTP-dependent manner.</text>
</comment>
<dbReference type="PRINTS" id="PR00315">
    <property type="entry name" value="ELONGATNFCT"/>
</dbReference>
<dbReference type="InterPro" id="IPR038363">
    <property type="entry name" value="LepA_C_sf"/>
</dbReference>
<dbReference type="Pfam" id="PF03144">
    <property type="entry name" value="GTP_EFTU_D2"/>
    <property type="match status" value="1"/>
</dbReference>
<comment type="subcellular location">
    <subcellularLocation>
        <location evidence="12">Cell membrane</location>
        <topology evidence="12">Peripheral membrane protein</topology>
        <orientation evidence="12">Cytoplasmic side</orientation>
    </subcellularLocation>
</comment>
<dbReference type="EMBL" id="ACOM01000004">
    <property type="protein sequence ID" value="EEP55420.1"/>
    <property type="molecule type" value="Genomic_DNA"/>
</dbReference>
<dbReference type="Pfam" id="PF00679">
    <property type="entry name" value="EFG_C"/>
    <property type="match status" value="1"/>
</dbReference>
<dbReference type="AlphaFoldDB" id="C4IDG6"/>
<keyword evidence="2 12" id="KW-1003">Cell membrane</keyword>
<evidence type="ECO:0000256" key="4">
    <source>
        <dbReference type="ARBA" id="ARBA00022801"/>
    </source>
</evidence>
<dbReference type="InterPro" id="IPR006297">
    <property type="entry name" value="EF-4"/>
</dbReference>
<dbReference type="Gene3D" id="3.30.70.2570">
    <property type="entry name" value="Elongation factor 4, C-terminal domain"/>
    <property type="match status" value="1"/>
</dbReference>
<dbReference type="CDD" id="cd03709">
    <property type="entry name" value="lepA_C"/>
    <property type="match status" value="1"/>
</dbReference>
<feature type="binding site" evidence="12">
    <location>
        <begin position="19"/>
        <end position="24"/>
    </location>
    <ligand>
        <name>GTP</name>
        <dbReference type="ChEBI" id="CHEBI:37565"/>
    </ligand>
</feature>
<evidence type="ECO:0000256" key="8">
    <source>
        <dbReference type="ARBA" id="ARBA00050293"/>
    </source>
</evidence>
<dbReference type="Proteomes" id="UP000003081">
    <property type="component" value="Unassembled WGS sequence"/>
</dbReference>
<name>C4IDG6_CLOBU</name>
<evidence type="ECO:0000256" key="12">
    <source>
        <dbReference type="HAMAP-Rule" id="MF_00071"/>
    </source>
</evidence>
<dbReference type="CDD" id="cd01890">
    <property type="entry name" value="LepA"/>
    <property type="match status" value="1"/>
</dbReference>
<keyword evidence="7 12" id="KW-0472">Membrane</keyword>
<reference evidence="14 15" key="1">
    <citation type="submission" date="2009-08" db="EMBL/GenBank/DDBJ databases">
        <authorList>
            <person name="Shrivastava S."/>
            <person name="Brinkac L.B."/>
            <person name="Brown J.L."/>
            <person name="Bruce D.B."/>
            <person name="Detter C."/>
            <person name="Green L.D."/>
            <person name="Munk C.A."/>
            <person name="Rogers Y.C."/>
            <person name="Tapia R."/>
            <person name="Sims D.R."/>
            <person name="Smith L.A."/>
            <person name="Smith T.J."/>
            <person name="Sutton G."/>
            <person name="Brettin T."/>
        </authorList>
    </citation>
    <scope>NUCLEOTIDE SEQUENCE [LARGE SCALE GENOMIC DNA]</scope>
    <source>
        <strain evidence="15">E4 str. BoNT E BL5262</strain>
    </source>
</reference>
<dbReference type="InterPro" id="IPR031157">
    <property type="entry name" value="G_TR_CS"/>
</dbReference>
<comment type="similarity">
    <text evidence="1 12">Belongs to the TRAFAC class translation factor GTPase superfamily. Classic translation factor GTPase family. LepA subfamily.</text>
</comment>
<dbReference type="GO" id="GO:0045727">
    <property type="term" value="P:positive regulation of translation"/>
    <property type="evidence" value="ECO:0007669"/>
    <property type="project" value="UniProtKB-UniRule"/>
</dbReference>
<evidence type="ECO:0000256" key="2">
    <source>
        <dbReference type="ARBA" id="ARBA00022475"/>
    </source>
</evidence>
<dbReference type="SUPFAM" id="SSF52540">
    <property type="entry name" value="P-loop containing nucleoside triphosphate hydrolases"/>
    <property type="match status" value="1"/>
</dbReference>
<evidence type="ECO:0000256" key="7">
    <source>
        <dbReference type="ARBA" id="ARBA00023136"/>
    </source>
</evidence>
<dbReference type="eggNOG" id="COG0481">
    <property type="taxonomic scope" value="Bacteria"/>
</dbReference>
<dbReference type="GO" id="GO:0043022">
    <property type="term" value="F:ribosome binding"/>
    <property type="evidence" value="ECO:0007669"/>
    <property type="project" value="UniProtKB-UniRule"/>
</dbReference>
<dbReference type="FunFam" id="2.40.30.10:FF:000015">
    <property type="entry name" value="Translation factor GUF1, mitochondrial"/>
    <property type="match status" value="1"/>
</dbReference>
<dbReference type="InterPro" id="IPR027417">
    <property type="entry name" value="P-loop_NTPase"/>
</dbReference>
<dbReference type="GO" id="GO:0003746">
    <property type="term" value="F:translation elongation factor activity"/>
    <property type="evidence" value="ECO:0007669"/>
    <property type="project" value="UniProtKB-UniRule"/>
</dbReference>
<dbReference type="PROSITE" id="PS51722">
    <property type="entry name" value="G_TR_2"/>
    <property type="match status" value="1"/>
</dbReference>
<comment type="catalytic activity">
    <reaction evidence="8 12">
        <text>GTP + H2O = GDP + phosphate + H(+)</text>
        <dbReference type="Rhea" id="RHEA:19669"/>
        <dbReference type="ChEBI" id="CHEBI:15377"/>
        <dbReference type="ChEBI" id="CHEBI:15378"/>
        <dbReference type="ChEBI" id="CHEBI:37565"/>
        <dbReference type="ChEBI" id="CHEBI:43474"/>
        <dbReference type="ChEBI" id="CHEBI:58189"/>
        <dbReference type="EC" id="3.6.5.n1"/>
    </reaction>
</comment>
<dbReference type="GO" id="GO:0005525">
    <property type="term" value="F:GTP binding"/>
    <property type="evidence" value="ECO:0007669"/>
    <property type="project" value="UniProtKB-UniRule"/>
</dbReference>
<protein>
    <recommendedName>
        <fullName evidence="11 12">Elongation factor 4</fullName>
        <shortName evidence="12">EF-4</shortName>
        <ecNumber evidence="11 12">3.6.5.n1</ecNumber>
    </recommendedName>
    <alternativeName>
        <fullName evidence="12">Ribosomal back-translocase LepA</fullName>
    </alternativeName>
</protein>
<dbReference type="InterPro" id="IPR035647">
    <property type="entry name" value="EFG_III/V"/>
</dbReference>
<comment type="caution">
    <text evidence="14">The sequence shown here is derived from an EMBL/GenBank/DDBJ whole genome shotgun (WGS) entry which is preliminary data.</text>
</comment>
<dbReference type="PANTHER" id="PTHR43512">
    <property type="entry name" value="TRANSLATION FACTOR GUF1-RELATED"/>
    <property type="match status" value="1"/>
</dbReference>
<comment type="similarity">
    <text evidence="10">Belongs to the GTP-binding elongation factor family. LepA subfamily.</text>
</comment>
<dbReference type="GO" id="GO:0003924">
    <property type="term" value="F:GTPase activity"/>
    <property type="evidence" value="ECO:0007669"/>
    <property type="project" value="UniProtKB-UniRule"/>
</dbReference>
<keyword evidence="5 12" id="KW-0648">Protein biosynthesis</keyword>
<dbReference type="Gene3D" id="3.30.70.870">
    <property type="entry name" value="Elongation Factor G (Translational Gtpase), domain 3"/>
    <property type="match status" value="1"/>
</dbReference>
<dbReference type="Gene3D" id="2.40.30.10">
    <property type="entry name" value="Translation factors"/>
    <property type="match status" value="1"/>
</dbReference>
<dbReference type="HOGENOM" id="CLU_009995_3_3_9"/>
<dbReference type="Pfam" id="PF00009">
    <property type="entry name" value="GTP_EFTU"/>
    <property type="match status" value="1"/>
</dbReference>
<evidence type="ECO:0000256" key="5">
    <source>
        <dbReference type="ARBA" id="ARBA00022917"/>
    </source>
</evidence>
<dbReference type="SUPFAM" id="SSF54980">
    <property type="entry name" value="EF-G C-terminal domain-like"/>
    <property type="match status" value="2"/>
</dbReference>
<dbReference type="CDD" id="cd03699">
    <property type="entry name" value="EF4_II"/>
    <property type="match status" value="1"/>
</dbReference>
<dbReference type="HAMAP" id="MF_00071">
    <property type="entry name" value="LepA"/>
    <property type="match status" value="1"/>
</dbReference>
<dbReference type="GO" id="GO:0005886">
    <property type="term" value="C:plasma membrane"/>
    <property type="evidence" value="ECO:0007669"/>
    <property type="project" value="UniProtKB-SubCell"/>
</dbReference>
<keyword evidence="4 12" id="KW-0378">Hydrolase</keyword>
<dbReference type="FunFam" id="3.30.70.2570:FF:000001">
    <property type="entry name" value="Translation factor GUF1, mitochondrial"/>
    <property type="match status" value="1"/>
</dbReference>
<dbReference type="FunFam" id="3.30.70.240:FF:000007">
    <property type="entry name" value="Translation factor GUF1, mitochondrial"/>
    <property type="match status" value="1"/>
</dbReference>
<evidence type="ECO:0000256" key="3">
    <source>
        <dbReference type="ARBA" id="ARBA00022741"/>
    </source>
</evidence>
<feature type="domain" description="Tr-type G" evidence="13">
    <location>
        <begin position="7"/>
        <end position="189"/>
    </location>
</feature>
<evidence type="ECO:0000313" key="15">
    <source>
        <dbReference type="Proteomes" id="UP000003081"/>
    </source>
</evidence>
<dbReference type="STRING" id="1492.ATN24_05205"/>
<dbReference type="InterPro" id="IPR004161">
    <property type="entry name" value="EFTu-like_2"/>
</dbReference>
<organism evidence="14 15">
    <name type="scientific">Clostridium butyricum E4 str. BoNT E BL5262</name>
    <dbReference type="NCBI Taxonomy" id="632245"/>
    <lineage>
        <taxon>Bacteria</taxon>
        <taxon>Bacillati</taxon>
        <taxon>Bacillota</taxon>
        <taxon>Clostridia</taxon>
        <taxon>Eubacteriales</taxon>
        <taxon>Clostridiaceae</taxon>
        <taxon>Clostridium</taxon>
    </lineage>
</organism>
<dbReference type="Pfam" id="PF06421">
    <property type="entry name" value="LepA_C"/>
    <property type="match status" value="1"/>
</dbReference>
<feature type="binding site" evidence="12">
    <location>
        <begin position="136"/>
        <end position="139"/>
    </location>
    <ligand>
        <name>GTP</name>
        <dbReference type="ChEBI" id="CHEBI:37565"/>
    </ligand>
</feature>
<proteinExistence type="inferred from homology"/>
<dbReference type="InterPro" id="IPR000640">
    <property type="entry name" value="EFG_V-like"/>
</dbReference>
<dbReference type="RefSeq" id="WP_003408687.1">
    <property type="nucleotide sequence ID" value="NZ_ACOM01000004.1"/>
</dbReference>
<dbReference type="NCBIfam" id="TIGR01393">
    <property type="entry name" value="lepA"/>
    <property type="match status" value="1"/>
</dbReference>
<evidence type="ECO:0000256" key="1">
    <source>
        <dbReference type="ARBA" id="ARBA00005454"/>
    </source>
</evidence>
<dbReference type="FunFam" id="3.30.70.870:FF:000004">
    <property type="entry name" value="Translation factor GUF1, mitochondrial"/>
    <property type="match status" value="1"/>
</dbReference>
<dbReference type="CDD" id="cd16260">
    <property type="entry name" value="EF4_III"/>
    <property type="match status" value="1"/>
</dbReference>
<dbReference type="InterPro" id="IPR000795">
    <property type="entry name" value="T_Tr_GTP-bd_dom"/>
</dbReference>
<dbReference type="InterPro" id="IPR005225">
    <property type="entry name" value="Small_GTP-bd"/>
</dbReference>
<accession>C4IDG6</accession>
<evidence type="ECO:0000259" key="13">
    <source>
        <dbReference type="PROSITE" id="PS51722"/>
    </source>
</evidence>
<dbReference type="FunFam" id="3.40.50.300:FF:000078">
    <property type="entry name" value="Elongation factor 4"/>
    <property type="match status" value="1"/>
</dbReference>
<sequence>MKSERQQHIRNFSIVAHIDHGKSTLADRLLETTGTLTKREMEEQVLDNMEIEKERGITIKSQAARLIYRRDDGEEYILNLIDTPGHVDFNYEVSRSLAACEGAVLVVDATQGIQAQTLANCYLALDNDLEIAPVINKIDLPSARPDEIKQEIEDIIGIDAEEAPMISAKTGLNIKDVLESVVKNIPAPNGNEEAPLKALIFDSYYDSYKGVVCIVRVKDGKVKIGDKIKLMATNKVYDVTEVGVFTPNVLPIGSLSAGDVGYITASIKNVRDARVGDTITEASRPTEKALPGYKPAIPMVYSGIYPVDGAKYDELKEALEKLQINDAALSFEPETSIALGFGFRCGFLGLLHMEIIQERVEREFNLDIITTAPSVIYKVIKTDGEILEITNPTNLPEATEVDYMEEPVVKASIITPKDYVGAVMELCQDRRGTYIDMQYIEETRAVVNYDIPLNEIIYDFFDTLKSRTRGYASLDYEFKGYIRTKLVKLDILLNGDVVDALSMIVPDERAYHKGRGIAEKLKEIIPRQMFEVPIQAAIGSKIIARETVKAMRKDVLAKCYGGDISRKKKLLEKQKEGKKRMRQVGSVEVPQEAFMAVLKVD</sequence>
<keyword evidence="15" id="KW-1185">Reference proteome</keyword>
<evidence type="ECO:0000256" key="9">
    <source>
        <dbReference type="ARBA" id="ARBA00057626"/>
    </source>
</evidence>
<keyword evidence="6 12" id="KW-0342">GTP-binding</keyword>
<evidence type="ECO:0000256" key="11">
    <source>
        <dbReference type="ARBA" id="ARBA00066744"/>
    </source>
</evidence>
<keyword evidence="3 12" id="KW-0547">Nucleotide-binding</keyword>
<gene>
    <name evidence="12 14" type="primary">lepA</name>
    <name evidence="14" type="ORF">CLP_3396</name>
</gene>
<dbReference type="NCBIfam" id="TIGR00231">
    <property type="entry name" value="small_GTP"/>
    <property type="match status" value="1"/>
</dbReference>
<dbReference type="PANTHER" id="PTHR43512:SF4">
    <property type="entry name" value="TRANSLATION FACTOR GUF1 HOMOLOG, CHLOROPLASTIC"/>
    <property type="match status" value="1"/>
</dbReference>
<evidence type="ECO:0000256" key="6">
    <source>
        <dbReference type="ARBA" id="ARBA00023134"/>
    </source>
</evidence>
<dbReference type="EC" id="3.6.5.n1" evidence="11 12"/>
<dbReference type="Gene3D" id="3.40.50.300">
    <property type="entry name" value="P-loop containing nucleotide triphosphate hydrolases"/>
    <property type="match status" value="1"/>
</dbReference>